<keyword evidence="3" id="KW-0812">Transmembrane</keyword>
<evidence type="ECO:0000313" key="4">
    <source>
        <dbReference type="EMBL" id="MBB1151994.1"/>
    </source>
</evidence>
<reference evidence="4 5" key="1">
    <citation type="submission" date="2020-08" db="EMBL/GenBank/DDBJ databases">
        <title>Amycolatopsis sp. nov. DR6-1 isolated from Dendrobium heterocarpum.</title>
        <authorList>
            <person name="Tedsree N."/>
            <person name="Kuncharoen N."/>
            <person name="Likhitwitayawuid K."/>
            <person name="Tanasupawat S."/>
        </authorList>
    </citation>
    <scope>NUCLEOTIDE SEQUENCE [LARGE SCALE GENOMIC DNA]</scope>
    <source>
        <strain evidence="4 5">DR6-1</strain>
    </source>
</reference>
<dbReference type="SUPFAM" id="SSF82171">
    <property type="entry name" value="DPP6 N-terminal domain-like"/>
    <property type="match status" value="1"/>
</dbReference>
<keyword evidence="3" id="KW-1133">Transmembrane helix</keyword>
<keyword evidence="3" id="KW-0472">Membrane</keyword>
<gene>
    <name evidence="4" type="ORF">H4281_02485</name>
</gene>
<evidence type="ECO:0008006" key="6">
    <source>
        <dbReference type="Google" id="ProtNLM"/>
    </source>
</evidence>
<feature type="transmembrane region" description="Helical" evidence="3">
    <location>
        <begin position="235"/>
        <end position="253"/>
    </location>
</feature>
<dbReference type="InterPro" id="IPR015943">
    <property type="entry name" value="WD40/YVTN_repeat-like_dom_sf"/>
</dbReference>
<dbReference type="Proteomes" id="UP000526734">
    <property type="component" value="Unassembled WGS sequence"/>
</dbReference>
<sequence length="588" mass="62631">MRRPAVGDPLWLGQYRVLAELHRDETTRVLLGSGPDDRLVALTLSESAGFRAETAALSTVLDADPDASTPWHASEFHPGPLLQDVPAPLPEPAVLRLAAGIAADLTRLHSAGLAHGHLDASHIRLTSSGARLIPRAAGENPADDLLALGALLAALPEALRLRLAENATAAELLEAIGPATAPWPPAVEKLIADRAAELAPFLDGQPTPQDQPDPVIYQVTDTPATPRRPLSRRRILIGALTVVVAGLAAWIAWPNPVPDTLPPAPQPPLVEAGFLVSRAHPQFLKFSPDGRLLATLNDDFSIDVLDVATRKPVGKRIGPFPRTGLAGMAFRPGSSTLVASRVSEKQLTTQTWDARTGRETGTPLVFEDIDREGGWPALSADGSVEAVPMTSPRRVELWRVADRTRIARIDTPPTFRYSEFSPDGRTLALYQWDGHSAHTSQLGLWDMASLKPAGDPITLADNAQIASIDFAPDGRTLITTTGAARRPAQVQQWDAVTHKELRPGFPLAPTQTDLQTGTVWFTMALAGLDDQHLLAVSAGTLAVVDLDGKQEGAGLPGIAAITVSPDRKTVATASGATADNTVHLWHKP</sequence>
<dbReference type="EMBL" id="JACGZW010000001">
    <property type="protein sequence ID" value="MBB1151994.1"/>
    <property type="molecule type" value="Genomic_DNA"/>
</dbReference>
<dbReference type="AlphaFoldDB" id="A0A7W3Z8T0"/>
<dbReference type="InterPro" id="IPR011009">
    <property type="entry name" value="Kinase-like_dom_sf"/>
</dbReference>
<name>A0A7W3Z8T0_9PSEU</name>
<evidence type="ECO:0000256" key="2">
    <source>
        <dbReference type="ARBA" id="ARBA00022737"/>
    </source>
</evidence>
<dbReference type="InterPro" id="IPR001680">
    <property type="entry name" value="WD40_rpt"/>
</dbReference>
<evidence type="ECO:0000256" key="1">
    <source>
        <dbReference type="ARBA" id="ARBA00022574"/>
    </source>
</evidence>
<dbReference type="PANTHER" id="PTHR22847">
    <property type="entry name" value="WD40 REPEAT PROTEIN"/>
    <property type="match status" value="1"/>
</dbReference>
<comment type="caution">
    <text evidence="4">The sequence shown here is derived from an EMBL/GenBank/DDBJ whole genome shotgun (WGS) entry which is preliminary data.</text>
</comment>
<organism evidence="4 5">
    <name type="scientific">Amycolatopsis dendrobii</name>
    <dbReference type="NCBI Taxonomy" id="2760662"/>
    <lineage>
        <taxon>Bacteria</taxon>
        <taxon>Bacillati</taxon>
        <taxon>Actinomycetota</taxon>
        <taxon>Actinomycetes</taxon>
        <taxon>Pseudonocardiales</taxon>
        <taxon>Pseudonocardiaceae</taxon>
        <taxon>Amycolatopsis</taxon>
    </lineage>
</organism>
<accession>A0A7W3Z8T0</accession>
<keyword evidence="5" id="KW-1185">Reference proteome</keyword>
<protein>
    <recommendedName>
        <fullName evidence="6">WD40 repeat domain-containing protein</fullName>
    </recommendedName>
</protein>
<proteinExistence type="predicted"/>
<dbReference type="PANTHER" id="PTHR22847:SF637">
    <property type="entry name" value="WD REPEAT DOMAIN 5B"/>
    <property type="match status" value="1"/>
</dbReference>
<dbReference type="SUPFAM" id="SSF56112">
    <property type="entry name" value="Protein kinase-like (PK-like)"/>
    <property type="match status" value="1"/>
</dbReference>
<dbReference type="Pfam" id="PF00400">
    <property type="entry name" value="WD40"/>
    <property type="match status" value="1"/>
</dbReference>
<keyword evidence="2" id="KW-0677">Repeat</keyword>
<evidence type="ECO:0000256" key="3">
    <source>
        <dbReference type="SAM" id="Phobius"/>
    </source>
</evidence>
<dbReference type="RefSeq" id="WP_182889213.1">
    <property type="nucleotide sequence ID" value="NZ_JACGZW010000001.1"/>
</dbReference>
<dbReference type="Gene3D" id="1.10.510.10">
    <property type="entry name" value="Transferase(Phosphotransferase) domain 1"/>
    <property type="match status" value="1"/>
</dbReference>
<keyword evidence="1" id="KW-0853">WD repeat</keyword>
<dbReference type="Gene3D" id="2.130.10.10">
    <property type="entry name" value="YVTN repeat-like/Quinoprotein amine dehydrogenase"/>
    <property type="match status" value="2"/>
</dbReference>
<evidence type="ECO:0000313" key="5">
    <source>
        <dbReference type="Proteomes" id="UP000526734"/>
    </source>
</evidence>